<dbReference type="Pfam" id="PF13181">
    <property type="entry name" value="TPR_8"/>
    <property type="match status" value="2"/>
</dbReference>
<dbReference type="Proteomes" id="UP000650833">
    <property type="component" value="Unassembled WGS sequence"/>
</dbReference>
<evidence type="ECO:0000256" key="1">
    <source>
        <dbReference type="ARBA" id="ARBA00022737"/>
    </source>
</evidence>
<keyword evidence="2 5" id="KW-0802">TPR repeat</keyword>
<dbReference type="InterPro" id="IPR051966">
    <property type="entry name" value="RPAP3"/>
</dbReference>
<feature type="repeat" description="TPR" evidence="5">
    <location>
        <begin position="145"/>
        <end position="178"/>
    </location>
</feature>
<dbReference type="Gene3D" id="1.25.40.10">
    <property type="entry name" value="Tetratricopeptide repeat domain"/>
    <property type="match status" value="1"/>
</dbReference>
<evidence type="ECO:0000256" key="2">
    <source>
        <dbReference type="ARBA" id="ARBA00022803"/>
    </source>
</evidence>
<dbReference type="SUPFAM" id="SSF48452">
    <property type="entry name" value="TPR-like"/>
    <property type="match status" value="1"/>
</dbReference>
<feature type="repeat" description="TPR" evidence="5">
    <location>
        <begin position="77"/>
        <end position="110"/>
    </location>
</feature>
<dbReference type="AlphaFoldDB" id="A0A8H7UWQ2"/>
<evidence type="ECO:0000259" key="6">
    <source>
        <dbReference type="Pfam" id="PF13877"/>
    </source>
</evidence>
<keyword evidence="1" id="KW-0677">Repeat</keyword>
<evidence type="ECO:0000256" key="4">
    <source>
        <dbReference type="ARBA" id="ARBA00040133"/>
    </source>
</evidence>
<comment type="similarity">
    <text evidence="3">Belongs to the RPAP3 family.</text>
</comment>
<name>A0A8H7UWQ2_9FUNG</name>
<dbReference type="Pfam" id="PF13877">
    <property type="entry name" value="RPAP3_C"/>
    <property type="match status" value="1"/>
</dbReference>
<keyword evidence="8" id="KW-1185">Reference proteome</keyword>
<dbReference type="SMART" id="SM00028">
    <property type="entry name" value="TPR"/>
    <property type="match status" value="3"/>
</dbReference>
<comment type="caution">
    <text evidence="7">The sequence shown here is derived from an EMBL/GenBank/DDBJ whole genome shotgun (WGS) entry which is preliminary data.</text>
</comment>
<sequence>MVNDNIWKDILNWETDIHKKDEALLRRKPVHDQALPLVRKSTEIMLGNLKPVGIDTLSNTKRTTTSNTAPKTRAEKAEAEKAKGNDYFVKKDYKNAILYYGKAIDLDPTVPVYFVNRAMAYLKTNRFLEAEKDCSRGIQLQPKNVKALWRRGIALRELGRINEARKDFETGLTIEPNNKSLLDELKKLPAAKPIEKSRLKKPEPVEEKRRLSINVIDDSYTKSKETVQPKSLKLEPTTNKTTNVKKVEPSAIQPITSRKAEPTNSKPEPVQKVGQAIIESIPVKKEAKLTTETTQKPAVPVAPSRFTCPRTNFEFERDWKTYKGRGEDILYQYFQAIPPKEYATIFKSSLESDQFEKMIEMVDAKYTKEKSAIDIYNVIERLSQVKRIDMLIMFLDKKHRQVLQRLFDVLKSASEEVPKETLEKLSKVYGTKL</sequence>
<proteinExistence type="inferred from homology"/>
<protein>
    <recommendedName>
        <fullName evidence="4">RNA polymerase II-associated protein 3</fullName>
    </recommendedName>
</protein>
<gene>
    <name evidence="7" type="ORF">INT46_000633</name>
</gene>
<organism evidence="7 8">
    <name type="scientific">Mucor plumbeus</name>
    <dbReference type="NCBI Taxonomy" id="97098"/>
    <lineage>
        <taxon>Eukaryota</taxon>
        <taxon>Fungi</taxon>
        <taxon>Fungi incertae sedis</taxon>
        <taxon>Mucoromycota</taxon>
        <taxon>Mucoromycotina</taxon>
        <taxon>Mucoromycetes</taxon>
        <taxon>Mucorales</taxon>
        <taxon>Mucorineae</taxon>
        <taxon>Mucoraceae</taxon>
        <taxon>Mucor</taxon>
    </lineage>
</organism>
<evidence type="ECO:0000256" key="5">
    <source>
        <dbReference type="PROSITE-ProRule" id="PRU00339"/>
    </source>
</evidence>
<dbReference type="PANTHER" id="PTHR46423:SF1">
    <property type="entry name" value="RNA POLYMERASE II-ASSOCIATED PROTEIN 3"/>
    <property type="match status" value="1"/>
</dbReference>
<evidence type="ECO:0000313" key="8">
    <source>
        <dbReference type="Proteomes" id="UP000650833"/>
    </source>
</evidence>
<evidence type="ECO:0000256" key="3">
    <source>
        <dbReference type="ARBA" id="ARBA00038275"/>
    </source>
</evidence>
<feature type="domain" description="RNA-polymerase II-associated protein 3-like C-terminal" evidence="6">
    <location>
        <begin position="309"/>
        <end position="400"/>
    </location>
</feature>
<dbReference type="EMBL" id="JAEPRC010000285">
    <property type="protein sequence ID" value="KAG2201471.1"/>
    <property type="molecule type" value="Genomic_DNA"/>
</dbReference>
<dbReference type="Pfam" id="PF07719">
    <property type="entry name" value="TPR_2"/>
    <property type="match status" value="1"/>
</dbReference>
<dbReference type="OrthoDB" id="629492at2759"/>
<reference evidence="7" key="1">
    <citation type="submission" date="2020-12" db="EMBL/GenBank/DDBJ databases">
        <title>Metabolic potential, ecology and presence of endohyphal bacteria is reflected in genomic diversity of Mucoromycotina.</title>
        <authorList>
            <person name="Muszewska A."/>
            <person name="Okrasinska A."/>
            <person name="Steczkiewicz K."/>
            <person name="Drgas O."/>
            <person name="Orlowska M."/>
            <person name="Perlinska-Lenart U."/>
            <person name="Aleksandrzak-Piekarczyk T."/>
            <person name="Szatraj K."/>
            <person name="Zielenkiewicz U."/>
            <person name="Pilsyk S."/>
            <person name="Malc E."/>
            <person name="Mieczkowski P."/>
            <person name="Kruszewska J.S."/>
            <person name="Biernat P."/>
            <person name="Pawlowska J."/>
        </authorList>
    </citation>
    <scope>NUCLEOTIDE SEQUENCE</scope>
    <source>
        <strain evidence="7">CBS 226.32</strain>
    </source>
</reference>
<dbReference type="InterPro" id="IPR025986">
    <property type="entry name" value="RPAP3-like_C"/>
</dbReference>
<dbReference type="GO" id="GO:0101031">
    <property type="term" value="C:protein folding chaperone complex"/>
    <property type="evidence" value="ECO:0007669"/>
    <property type="project" value="TreeGrafter"/>
</dbReference>
<dbReference type="InterPro" id="IPR019734">
    <property type="entry name" value="TPR_rpt"/>
</dbReference>
<dbReference type="PANTHER" id="PTHR46423">
    <property type="entry name" value="RNA POLYMERASE II-ASSOCIATED PROTEIN 3"/>
    <property type="match status" value="1"/>
</dbReference>
<dbReference type="PROSITE" id="PS50005">
    <property type="entry name" value="TPR"/>
    <property type="match status" value="2"/>
</dbReference>
<evidence type="ECO:0000313" key="7">
    <source>
        <dbReference type="EMBL" id="KAG2201471.1"/>
    </source>
</evidence>
<dbReference type="InterPro" id="IPR011990">
    <property type="entry name" value="TPR-like_helical_dom_sf"/>
</dbReference>
<accession>A0A8H7UWQ2</accession>
<dbReference type="InterPro" id="IPR013105">
    <property type="entry name" value="TPR_2"/>
</dbReference>